<dbReference type="Proteomes" id="UP000247150">
    <property type="component" value="Unassembled WGS sequence"/>
</dbReference>
<keyword evidence="1" id="KW-0812">Transmembrane</keyword>
<dbReference type="OrthoDB" id="2933258at2"/>
<gene>
    <name evidence="2" type="ORF">DFO73_103432</name>
</gene>
<name>A0A2V3A472_9BACI</name>
<evidence type="ECO:0000313" key="2">
    <source>
        <dbReference type="EMBL" id="PWW30539.1"/>
    </source>
</evidence>
<dbReference type="AlphaFoldDB" id="A0A2V3A472"/>
<keyword evidence="1" id="KW-0472">Membrane</keyword>
<accession>A0A2V3A472</accession>
<organism evidence="2 3">
    <name type="scientific">Cytobacillus oceanisediminis</name>
    <dbReference type="NCBI Taxonomy" id="665099"/>
    <lineage>
        <taxon>Bacteria</taxon>
        <taxon>Bacillati</taxon>
        <taxon>Bacillota</taxon>
        <taxon>Bacilli</taxon>
        <taxon>Bacillales</taxon>
        <taxon>Bacillaceae</taxon>
        <taxon>Cytobacillus</taxon>
    </lineage>
</organism>
<sequence>MYHNEKGFVYPLTFTIILAAFLLLTLQLEQYISEKRITEEAGTVLKQEYYLLNSIKRTEILLKEKKEYDLSGSYYFAGGNVTYSMSPLAASLYQITFKTKIGSDSEITTYAYYDIDLEKVIKWIEKN</sequence>
<evidence type="ECO:0000313" key="3">
    <source>
        <dbReference type="Proteomes" id="UP000247150"/>
    </source>
</evidence>
<protein>
    <submittedName>
        <fullName evidence="2">Competence protein ComGG</fullName>
    </submittedName>
</protein>
<keyword evidence="1" id="KW-1133">Transmembrane helix</keyword>
<dbReference type="EMBL" id="QGTW01000003">
    <property type="protein sequence ID" value="PWW30539.1"/>
    <property type="molecule type" value="Genomic_DNA"/>
</dbReference>
<feature type="transmembrane region" description="Helical" evidence="1">
    <location>
        <begin position="7"/>
        <end position="28"/>
    </location>
</feature>
<comment type="caution">
    <text evidence="2">The sequence shown here is derived from an EMBL/GenBank/DDBJ whole genome shotgun (WGS) entry which is preliminary data.</text>
</comment>
<dbReference type="RefSeq" id="WP_110064398.1">
    <property type="nucleotide sequence ID" value="NZ_QGTW01000003.1"/>
</dbReference>
<dbReference type="InterPro" id="IPR020372">
    <property type="entry name" value="Competence_ComGG"/>
</dbReference>
<evidence type="ECO:0000256" key="1">
    <source>
        <dbReference type="SAM" id="Phobius"/>
    </source>
</evidence>
<reference evidence="2 3" key="1">
    <citation type="submission" date="2018-05" db="EMBL/GenBank/DDBJ databases">
        <title>Freshwater and sediment microbial communities from various areas in North America, analyzing microbe dynamics in response to fracking.</title>
        <authorList>
            <person name="Lamendella R."/>
        </authorList>
    </citation>
    <scope>NUCLEOTIDE SEQUENCE [LARGE SCALE GENOMIC DNA]</scope>
    <source>
        <strain evidence="2 3">15_TX</strain>
    </source>
</reference>
<proteinExistence type="predicted"/>
<dbReference type="Pfam" id="PF14173">
    <property type="entry name" value="ComGG"/>
    <property type="match status" value="1"/>
</dbReference>